<protein>
    <submittedName>
        <fullName evidence="5">Uncharacterized protein</fullName>
    </submittedName>
</protein>
<reference evidence="5" key="1">
    <citation type="journal article" date="2020" name="Stud. Mycol.">
        <title>101 Dothideomycetes genomes: a test case for predicting lifestyles and emergence of pathogens.</title>
        <authorList>
            <person name="Haridas S."/>
            <person name="Albert R."/>
            <person name="Binder M."/>
            <person name="Bloem J."/>
            <person name="Labutti K."/>
            <person name="Salamov A."/>
            <person name="Andreopoulos B."/>
            <person name="Baker S."/>
            <person name="Barry K."/>
            <person name="Bills G."/>
            <person name="Bluhm B."/>
            <person name="Cannon C."/>
            <person name="Castanera R."/>
            <person name="Culley D."/>
            <person name="Daum C."/>
            <person name="Ezra D."/>
            <person name="Gonzalez J."/>
            <person name="Henrissat B."/>
            <person name="Kuo A."/>
            <person name="Liang C."/>
            <person name="Lipzen A."/>
            <person name="Lutzoni F."/>
            <person name="Magnuson J."/>
            <person name="Mondo S."/>
            <person name="Nolan M."/>
            <person name="Ohm R."/>
            <person name="Pangilinan J."/>
            <person name="Park H.-J."/>
            <person name="Ramirez L."/>
            <person name="Alfaro M."/>
            <person name="Sun H."/>
            <person name="Tritt A."/>
            <person name="Yoshinaga Y."/>
            <person name="Zwiers L.-H."/>
            <person name="Turgeon B."/>
            <person name="Goodwin S."/>
            <person name="Spatafora J."/>
            <person name="Crous P."/>
            <person name="Grigoriev I."/>
        </authorList>
    </citation>
    <scope>NUCLEOTIDE SEQUENCE</scope>
    <source>
        <strain evidence="5">CBS 101060</strain>
    </source>
</reference>
<comment type="caution">
    <text evidence="5">The sequence shown here is derived from an EMBL/GenBank/DDBJ whole genome shotgun (WGS) entry which is preliminary data.</text>
</comment>
<proteinExistence type="inferred from homology"/>
<comment type="similarity">
    <text evidence="1">Belongs to the synembryn family.</text>
</comment>
<dbReference type="AlphaFoldDB" id="A0A9P4VLD7"/>
<evidence type="ECO:0000256" key="4">
    <source>
        <dbReference type="SAM" id="MobiDB-lite"/>
    </source>
</evidence>
<gene>
    <name evidence="5" type="ORF">M501DRAFT_937485</name>
</gene>
<dbReference type="PANTHER" id="PTHR12425">
    <property type="entry name" value="SYNEMBRYN"/>
    <property type="match status" value="1"/>
</dbReference>
<dbReference type="InterPro" id="IPR019318">
    <property type="entry name" value="Gua_nucleotide_exch_fac_Ric8"/>
</dbReference>
<keyword evidence="3" id="KW-0143">Chaperone</keyword>
<evidence type="ECO:0000256" key="2">
    <source>
        <dbReference type="ARBA" id="ARBA00022658"/>
    </source>
</evidence>
<keyword evidence="2" id="KW-0344">Guanine-nucleotide releasing factor</keyword>
<evidence type="ECO:0000313" key="5">
    <source>
        <dbReference type="EMBL" id="KAF2837416.1"/>
    </source>
</evidence>
<dbReference type="GO" id="GO:0005737">
    <property type="term" value="C:cytoplasm"/>
    <property type="evidence" value="ECO:0007669"/>
    <property type="project" value="TreeGrafter"/>
</dbReference>
<dbReference type="Pfam" id="PF10165">
    <property type="entry name" value="Ric8"/>
    <property type="match status" value="1"/>
</dbReference>
<feature type="region of interest" description="Disordered" evidence="4">
    <location>
        <begin position="402"/>
        <end position="426"/>
    </location>
</feature>
<dbReference type="OrthoDB" id="5585685at2759"/>
<dbReference type="GO" id="GO:0001965">
    <property type="term" value="F:G-protein alpha-subunit binding"/>
    <property type="evidence" value="ECO:0007669"/>
    <property type="project" value="TreeGrafter"/>
</dbReference>
<keyword evidence="6" id="KW-1185">Reference proteome</keyword>
<dbReference type="GO" id="GO:0005085">
    <property type="term" value="F:guanyl-nucleotide exchange factor activity"/>
    <property type="evidence" value="ECO:0007669"/>
    <property type="project" value="UniProtKB-KW"/>
</dbReference>
<evidence type="ECO:0000256" key="3">
    <source>
        <dbReference type="ARBA" id="ARBA00023186"/>
    </source>
</evidence>
<organism evidence="5 6">
    <name type="scientific">Patellaria atrata CBS 101060</name>
    <dbReference type="NCBI Taxonomy" id="1346257"/>
    <lineage>
        <taxon>Eukaryota</taxon>
        <taxon>Fungi</taxon>
        <taxon>Dikarya</taxon>
        <taxon>Ascomycota</taxon>
        <taxon>Pezizomycotina</taxon>
        <taxon>Dothideomycetes</taxon>
        <taxon>Dothideomycetes incertae sedis</taxon>
        <taxon>Patellariales</taxon>
        <taxon>Patellariaceae</taxon>
        <taxon>Patellaria</taxon>
    </lineage>
</organism>
<dbReference type="Proteomes" id="UP000799429">
    <property type="component" value="Unassembled WGS sequence"/>
</dbReference>
<evidence type="ECO:0000313" key="6">
    <source>
        <dbReference type="Proteomes" id="UP000799429"/>
    </source>
</evidence>
<name>A0A9P4VLD7_9PEZI</name>
<dbReference type="GO" id="GO:0007186">
    <property type="term" value="P:G protein-coupled receptor signaling pathway"/>
    <property type="evidence" value="ECO:0007669"/>
    <property type="project" value="TreeGrafter"/>
</dbReference>
<sequence>MEGQASTFPGQPLRRLSGGKHEHVASLMEMLRIDLEEATLLPQQRSEVLEELKVQSRVADGCDPIYTIESIHTISRIALDSGPSSLSREALRCLANIFLLNPETRQRWVDLGFSVKAAERLKIDNVEDEFLISRILFLMTYDTNLNFEPLLGQHLLAESLNTHIIRHSKRYSKSTRRHSRPLQDDDGALSENVKLIYNIIHYYPGFSDTFTTSIPHLLKILYRRKISEQPLAAPVRYLINLLGCLDLEDQKCCRFTTNPLFPSSDPSCNTIHLITILEKAMDCYPEQELDALAGPVVDILIRIHACAPESVKKQMRALLLPINENKTSPHEASQKLPSRLLQLSTSSWTPNLRNSIQTLMFDLSDQSADTYVQNIGYSFAASFLVTENLAIPTSASEAFSSAGQVKSVQAQKKDGEVPSRTPSLIEDKEREAEKLFRLFERLKRTNTVKARCPVQQAIEQSRWEQVD</sequence>
<accession>A0A9P4VLD7</accession>
<evidence type="ECO:0000256" key="1">
    <source>
        <dbReference type="ARBA" id="ARBA00009049"/>
    </source>
</evidence>
<dbReference type="PANTHER" id="PTHR12425:SF5">
    <property type="entry name" value="SYNEMBRYN"/>
    <property type="match status" value="1"/>
</dbReference>
<dbReference type="EMBL" id="MU006099">
    <property type="protein sequence ID" value="KAF2837416.1"/>
    <property type="molecule type" value="Genomic_DNA"/>
</dbReference>